<organism evidence="5 6">
    <name type="scientific">Catellicoccus marimammalium M35/04/3</name>
    <dbReference type="NCBI Taxonomy" id="1234409"/>
    <lineage>
        <taxon>Bacteria</taxon>
        <taxon>Bacillati</taxon>
        <taxon>Bacillota</taxon>
        <taxon>Bacilli</taxon>
        <taxon>Lactobacillales</taxon>
        <taxon>Enterococcaceae</taxon>
        <taxon>Catellicoccus</taxon>
    </lineage>
</organism>
<dbReference type="PRINTS" id="PR00690">
    <property type="entry name" value="ADHESNFAMILY"/>
</dbReference>
<dbReference type="AlphaFoldDB" id="K8Z9T5"/>
<dbReference type="STRING" id="1234409.C683_0279"/>
<sequence>MKKKNLFYTFIILMATLFFLTACGKKEEKKEMTITTTFYPMYYFTKEIVGDKADVIMLDGGKTEIHDYEPSAKDIAQIENSKLFVYNSNDMETFVPKLLTSLPKDHKVEIVEAAKGIPLHKAEAEHHEEHEGEHHHDADPHVWLDPVLAKKEVKNIYDGVIKVDPKNKDYYEKNYQTLEKKLDQLNQDFATSMKKCPNKTFITQHAAFYYLAHQYGLTQEAISGIDSTLEPSPKKLAEIQKYMQKHDIHTIFVESGLNPKIAKSIQEATKAKLATLNTLEQVSTKDQKDGIDYFSIMQENRKALEKALQ</sequence>
<evidence type="ECO:0000313" key="5">
    <source>
        <dbReference type="EMBL" id="EKU27814.1"/>
    </source>
</evidence>
<evidence type="ECO:0000256" key="4">
    <source>
        <dbReference type="SAM" id="Coils"/>
    </source>
</evidence>
<comment type="similarity">
    <text evidence="3">Belongs to the bacterial solute-binding protein 9 family.</text>
</comment>
<feature type="coiled-coil region" evidence="4">
    <location>
        <begin position="168"/>
        <end position="195"/>
    </location>
</feature>
<evidence type="ECO:0000256" key="1">
    <source>
        <dbReference type="ARBA" id="ARBA00022448"/>
    </source>
</evidence>
<dbReference type="Proteomes" id="UP000016057">
    <property type="component" value="Unassembled WGS sequence"/>
</dbReference>
<dbReference type="InterPro" id="IPR006127">
    <property type="entry name" value="ZnuA-like"/>
</dbReference>
<dbReference type="eggNOG" id="COG0803">
    <property type="taxonomic scope" value="Bacteria"/>
</dbReference>
<protein>
    <submittedName>
        <fullName evidence="5">Zinc ABC transporter, periplasmic-binding protein ZnuA</fullName>
    </submittedName>
</protein>
<evidence type="ECO:0000256" key="3">
    <source>
        <dbReference type="RuleBase" id="RU003512"/>
    </source>
</evidence>
<dbReference type="SUPFAM" id="SSF53807">
    <property type="entry name" value="Helical backbone' metal receptor"/>
    <property type="match status" value="1"/>
</dbReference>
<keyword evidence="2" id="KW-0732">Signal</keyword>
<keyword evidence="4" id="KW-0175">Coiled coil</keyword>
<dbReference type="InterPro" id="IPR006129">
    <property type="entry name" value="AdhesinB"/>
</dbReference>
<dbReference type="PRINTS" id="PR00691">
    <property type="entry name" value="ADHESINB"/>
</dbReference>
<name>K8Z9T5_9ENTE</name>
<keyword evidence="1 3" id="KW-0813">Transport</keyword>
<accession>K8Z9T5</accession>
<dbReference type="InterPro" id="IPR050492">
    <property type="entry name" value="Bact_metal-bind_prot9"/>
</dbReference>
<evidence type="ECO:0000313" key="6">
    <source>
        <dbReference type="Proteomes" id="UP000016057"/>
    </source>
</evidence>
<dbReference type="Gene3D" id="3.40.50.1980">
    <property type="entry name" value="Nitrogenase molybdenum iron protein domain"/>
    <property type="match status" value="2"/>
</dbReference>
<dbReference type="InterPro" id="IPR006128">
    <property type="entry name" value="Lipoprotein_PsaA-like"/>
</dbReference>
<keyword evidence="6" id="KW-1185">Reference proteome</keyword>
<dbReference type="EMBL" id="AMYT01000008">
    <property type="protein sequence ID" value="EKU27814.1"/>
    <property type="molecule type" value="Genomic_DNA"/>
</dbReference>
<dbReference type="OrthoDB" id="9810636at2"/>
<evidence type="ECO:0000256" key="2">
    <source>
        <dbReference type="ARBA" id="ARBA00022729"/>
    </source>
</evidence>
<gene>
    <name evidence="5" type="ORF">C683_0279</name>
</gene>
<dbReference type="PANTHER" id="PTHR42953">
    <property type="entry name" value="HIGH-AFFINITY ZINC UPTAKE SYSTEM PROTEIN ZNUA-RELATED"/>
    <property type="match status" value="1"/>
</dbReference>
<dbReference type="RefSeq" id="WP_009488553.1">
    <property type="nucleotide sequence ID" value="NZ_AMYT01000008.1"/>
</dbReference>
<dbReference type="PATRIC" id="fig|1234409.3.peg.250"/>
<dbReference type="GO" id="GO:0030001">
    <property type="term" value="P:metal ion transport"/>
    <property type="evidence" value="ECO:0007669"/>
    <property type="project" value="InterPro"/>
</dbReference>
<proteinExistence type="inferred from homology"/>
<dbReference type="PROSITE" id="PS51257">
    <property type="entry name" value="PROKAR_LIPOPROTEIN"/>
    <property type="match status" value="1"/>
</dbReference>
<dbReference type="GO" id="GO:0007155">
    <property type="term" value="P:cell adhesion"/>
    <property type="evidence" value="ECO:0007669"/>
    <property type="project" value="InterPro"/>
</dbReference>
<dbReference type="GO" id="GO:0046872">
    <property type="term" value="F:metal ion binding"/>
    <property type="evidence" value="ECO:0007669"/>
    <property type="project" value="InterPro"/>
</dbReference>
<reference evidence="5 6" key="1">
    <citation type="journal article" date="2013" name="Genome Announc.">
        <title>Draft Genome Sequence of Catellicoccus marimammalium, a Novel Species Commonly Found in Gull Feces.</title>
        <authorList>
            <person name="Weigand M.R."/>
            <person name="Ryu H."/>
            <person name="Bozcek L."/>
            <person name="Konstantinidis K.T."/>
            <person name="Santo Domingo J.W."/>
        </authorList>
    </citation>
    <scope>NUCLEOTIDE SEQUENCE [LARGE SCALE GENOMIC DNA]</scope>
    <source>
        <strain evidence="5 6">M35/04/3</strain>
    </source>
</reference>
<comment type="caution">
    <text evidence="5">The sequence shown here is derived from an EMBL/GenBank/DDBJ whole genome shotgun (WGS) entry which is preliminary data.</text>
</comment>
<dbReference type="PANTHER" id="PTHR42953:SF8">
    <property type="entry name" value="ZINT DOMAIN-CONTAINING PROTEIN"/>
    <property type="match status" value="1"/>
</dbReference>
<dbReference type="Pfam" id="PF01297">
    <property type="entry name" value="ZnuA"/>
    <property type="match status" value="1"/>
</dbReference>